<evidence type="ECO:0000259" key="2">
    <source>
        <dbReference type="Pfam" id="PF14836"/>
    </source>
</evidence>
<dbReference type="AlphaFoldDB" id="A0A7J7YMN3"/>
<comment type="caution">
    <text evidence="3">The sequence shown here is derived from an EMBL/GenBank/DDBJ whole genome shotgun (WGS) entry which is preliminary data.</text>
</comment>
<gene>
    <name evidence="3" type="ORF">mPipKuh1_010161</name>
</gene>
<dbReference type="Pfam" id="PF14836">
    <property type="entry name" value="Ubiquitin_3"/>
    <property type="match status" value="1"/>
</dbReference>
<evidence type="ECO:0000313" key="4">
    <source>
        <dbReference type="Proteomes" id="UP000558488"/>
    </source>
</evidence>
<keyword evidence="4" id="KW-1185">Reference proteome</keyword>
<dbReference type="InterPro" id="IPR028135">
    <property type="entry name" value="Ub_USP-typ"/>
</dbReference>
<dbReference type="Proteomes" id="UP000558488">
    <property type="component" value="Unassembled WGS sequence"/>
</dbReference>
<reference evidence="3 4" key="1">
    <citation type="journal article" date="2020" name="Nature">
        <title>Six reference-quality genomes reveal evolution of bat adaptations.</title>
        <authorList>
            <person name="Jebb D."/>
            <person name="Huang Z."/>
            <person name="Pippel M."/>
            <person name="Hughes G.M."/>
            <person name="Lavrichenko K."/>
            <person name="Devanna P."/>
            <person name="Winkler S."/>
            <person name="Jermiin L.S."/>
            <person name="Skirmuntt E.C."/>
            <person name="Katzourakis A."/>
            <person name="Burkitt-Gray L."/>
            <person name="Ray D.A."/>
            <person name="Sullivan K.A.M."/>
            <person name="Roscito J.G."/>
            <person name="Kirilenko B.M."/>
            <person name="Davalos L.M."/>
            <person name="Corthals A.P."/>
            <person name="Power M.L."/>
            <person name="Jones G."/>
            <person name="Ransome R.D."/>
            <person name="Dechmann D.K.N."/>
            <person name="Locatelli A.G."/>
            <person name="Puechmaille S.J."/>
            <person name="Fedrigo O."/>
            <person name="Jarvis E.D."/>
            <person name="Hiller M."/>
            <person name="Vernes S.C."/>
            <person name="Myers E.W."/>
            <person name="Teeling E.C."/>
        </authorList>
    </citation>
    <scope>NUCLEOTIDE SEQUENCE [LARGE SCALE GENOMIC DNA]</scope>
    <source>
        <strain evidence="3">MPipKuh1</strain>
        <tissue evidence="3">Flight muscle</tissue>
    </source>
</reference>
<feature type="domain" description="Ubiquitin-like" evidence="2">
    <location>
        <begin position="139"/>
        <end position="217"/>
    </location>
</feature>
<protein>
    <recommendedName>
        <fullName evidence="2">Ubiquitin-like domain-containing protein</fullName>
    </recommendedName>
</protein>
<feature type="region of interest" description="Disordered" evidence="1">
    <location>
        <begin position="27"/>
        <end position="59"/>
    </location>
</feature>
<evidence type="ECO:0000256" key="1">
    <source>
        <dbReference type="SAM" id="MobiDB-lite"/>
    </source>
</evidence>
<name>A0A7J7YMN3_PIPKU</name>
<dbReference type="EMBL" id="JACAGB010000005">
    <property type="protein sequence ID" value="KAF6363164.1"/>
    <property type="molecule type" value="Genomic_DNA"/>
</dbReference>
<sequence>MESPAPTPRSPNGDRSSVLRFFRSLVRSRGSPKSSRRPLLGHRECPSQEPRAGSLTPGQGISVQTLEVEQRATGPLEVSPEAPAVEEQCLLDGELRLASLNMGATPWNHILALYKQFQKLAMAKLPVEEEGEEEEMEEELCVPVTLHPPLHKRLRPVDTVGFVESELKKFLAAQQESRRRRMGSQAPLVPPEFTLEGIVGDQCLLLEEMHDLGDWPPLE</sequence>
<evidence type="ECO:0000313" key="3">
    <source>
        <dbReference type="EMBL" id="KAF6363164.1"/>
    </source>
</evidence>
<accession>A0A7J7YMN3</accession>
<proteinExistence type="predicted"/>
<dbReference type="Gene3D" id="3.10.20.90">
    <property type="entry name" value="Phosphatidylinositol 3-kinase Catalytic Subunit, Chain A, domain 1"/>
    <property type="match status" value="1"/>
</dbReference>
<organism evidence="3 4">
    <name type="scientific">Pipistrellus kuhlii</name>
    <name type="common">Kuhl's pipistrelle</name>
    <dbReference type="NCBI Taxonomy" id="59472"/>
    <lineage>
        <taxon>Eukaryota</taxon>
        <taxon>Metazoa</taxon>
        <taxon>Chordata</taxon>
        <taxon>Craniata</taxon>
        <taxon>Vertebrata</taxon>
        <taxon>Euteleostomi</taxon>
        <taxon>Mammalia</taxon>
        <taxon>Eutheria</taxon>
        <taxon>Laurasiatheria</taxon>
        <taxon>Chiroptera</taxon>
        <taxon>Yangochiroptera</taxon>
        <taxon>Vespertilionidae</taxon>
        <taxon>Pipistrellus</taxon>
    </lineage>
</organism>